<dbReference type="PANTHER" id="PTHR24421">
    <property type="entry name" value="NITRATE/NITRITE SENSOR PROTEIN NARX-RELATED"/>
    <property type="match status" value="1"/>
</dbReference>
<dbReference type="CDD" id="cd16917">
    <property type="entry name" value="HATPase_UhpB-NarQ-NarX-like"/>
    <property type="match status" value="1"/>
</dbReference>
<evidence type="ECO:0000256" key="7">
    <source>
        <dbReference type="ARBA" id="ARBA00022840"/>
    </source>
</evidence>
<dbReference type="Gene3D" id="1.20.5.1930">
    <property type="match status" value="1"/>
</dbReference>
<evidence type="ECO:0000259" key="10">
    <source>
        <dbReference type="PROSITE" id="PS50109"/>
    </source>
</evidence>
<dbReference type="InterPro" id="IPR003594">
    <property type="entry name" value="HATPase_dom"/>
</dbReference>
<evidence type="ECO:0000313" key="11">
    <source>
        <dbReference type="EMBL" id="CAL2105945.1"/>
    </source>
</evidence>
<name>A0ABM9PJY5_9FLAO</name>
<dbReference type="InterPro" id="IPR036890">
    <property type="entry name" value="HATPase_C_sf"/>
</dbReference>
<evidence type="ECO:0000256" key="1">
    <source>
        <dbReference type="ARBA" id="ARBA00000085"/>
    </source>
</evidence>
<keyword evidence="5" id="KW-0547">Nucleotide-binding</keyword>
<dbReference type="InterPro" id="IPR050482">
    <property type="entry name" value="Sensor_HK_TwoCompSys"/>
</dbReference>
<keyword evidence="6" id="KW-0418">Kinase</keyword>
<keyword evidence="4" id="KW-0808">Transferase</keyword>
<accession>A0ABM9PJY5</accession>
<dbReference type="Proteomes" id="UP001497602">
    <property type="component" value="Unassembled WGS sequence"/>
</dbReference>
<proteinExistence type="predicted"/>
<feature type="domain" description="Histidine kinase" evidence="10">
    <location>
        <begin position="425"/>
        <end position="616"/>
    </location>
</feature>
<comment type="caution">
    <text evidence="11">The sequence shown here is derived from an EMBL/GenBank/DDBJ whole genome shotgun (WGS) entry which is preliminary data.</text>
</comment>
<evidence type="ECO:0000256" key="9">
    <source>
        <dbReference type="SAM" id="Phobius"/>
    </source>
</evidence>
<protein>
    <recommendedName>
        <fullName evidence="2">histidine kinase</fullName>
        <ecNumber evidence="2">2.7.13.3</ecNumber>
    </recommendedName>
</protein>
<dbReference type="SUPFAM" id="SSF55874">
    <property type="entry name" value="ATPase domain of HSP90 chaperone/DNA topoisomerase II/histidine kinase"/>
    <property type="match status" value="1"/>
</dbReference>
<gene>
    <name evidence="11" type="ORF">T190115A13A_10101</name>
</gene>
<evidence type="ECO:0000256" key="6">
    <source>
        <dbReference type="ARBA" id="ARBA00022777"/>
    </source>
</evidence>
<keyword evidence="12" id="KW-1185">Reference proteome</keyword>
<dbReference type="Gene3D" id="3.30.565.10">
    <property type="entry name" value="Histidine kinase-like ATPase, C-terminal domain"/>
    <property type="match status" value="1"/>
</dbReference>
<dbReference type="EMBL" id="CAXJRC010000011">
    <property type="protein sequence ID" value="CAL2105945.1"/>
    <property type="molecule type" value="Genomic_DNA"/>
</dbReference>
<reference evidence="11 12" key="1">
    <citation type="submission" date="2024-05" db="EMBL/GenBank/DDBJ databases">
        <authorList>
            <person name="Duchaud E."/>
        </authorList>
    </citation>
    <scope>NUCLEOTIDE SEQUENCE [LARGE SCALE GENOMIC DNA]</scope>
    <source>
        <strain evidence="11">Ena-SAMPLE-TAB-13-05-2024-13:56:06:370-140305</strain>
    </source>
</reference>
<dbReference type="Gene3D" id="1.25.40.10">
    <property type="entry name" value="Tetratricopeptide repeat domain"/>
    <property type="match status" value="2"/>
</dbReference>
<keyword evidence="3" id="KW-0597">Phosphoprotein</keyword>
<feature type="transmembrane region" description="Helical" evidence="9">
    <location>
        <begin position="6"/>
        <end position="23"/>
    </location>
</feature>
<organism evidence="11 12">
    <name type="scientific">Tenacibaculum vairaonense</name>
    <dbReference type="NCBI Taxonomy" id="3137860"/>
    <lineage>
        <taxon>Bacteria</taxon>
        <taxon>Pseudomonadati</taxon>
        <taxon>Bacteroidota</taxon>
        <taxon>Flavobacteriia</taxon>
        <taxon>Flavobacteriales</taxon>
        <taxon>Flavobacteriaceae</taxon>
        <taxon>Tenacibaculum</taxon>
    </lineage>
</organism>
<evidence type="ECO:0000256" key="2">
    <source>
        <dbReference type="ARBA" id="ARBA00012438"/>
    </source>
</evidence>
<sequence>MSIVTNAFKIIYILLFFLKGIILQSQENKASLFNKLALMSLAQKDSTLNTKFKSVLSKHKDQNYTEALEDAFILLEISKKIEDPFTQFRVSSLIGDIYKRSNNYHKSIEYYNSALKILTLQKSISYETGFTQQVLTVETANMYLKIGGIYHRLLIQTEKPSSKTTNNSNFFHYRDSAILHYEKLDDIKSVNDKVLTYKADSYHNLSGIFQQDSLFEKAKELILKSIDIYKNKKDKIKLAGSYNNLGNIFLAQKDFSSAKVEYFKGTELIKDNKSPEAISTIAKLYYNLAWAMRQLKDYKAYDYQELSYEIEDKERDKEIRGIVEEITAKHKENLEKQKVDLVKNQIELEKHQKRTTNYLLGALSLLILTISGVVIYNYTLRQRNLHLKIEQNKLVEQQKIAQIKSDSQKMILNAAIDGKETERKQIAETLHDSVSALLSSANMHLLATKRQFNGNTPIELDKTQKIILEASQKVRDLSHNLVSSILLKFGLEYSLQDITQKYSNSELTFHPNMSNIPRYDQDFEIKMYNVIHELINNIIKHSKAANAYIVLEDTGDFLSVLIEDDGVGFNYRNSKVKSGLGLNQIEARIQMMNGNIIIESAENRGTKITMSVPTIKKKEVNLV</sequence>
<dbReference type="SUPFAM" id="SSF48452">
    <property type="entry name" value="TPR-like"/>
    <property type="match status" value="1"/>
</dbReference>
<dbReference type="InterPro" id="IPR011712">
    <property type="entry name" value="Sig_transdc_His_kin_sub3_dim/P"/>
</dbReference>
<dbReference type="Pfam" id="PF13181">
    <property type="entry name" value="TPR_8"/>
    <property type="match status" value="1"/>
</dbReference>
<dbReference type="Pfam" id="PF07730">
    <property type="entry name" value="HisKA_3"/>
    <property type="match status" value="1"/>
</dbReference>
<dbReference type="InterPro" id="IPR011990">
    <property type="entry name" value="TPR-like_helical_dom_sf"/>
</dbReference>
<dbReference type="EC" id="2.7.13.3" evidence="2"/>
<dbReference type="InterPro" id="IPR005467">
    <property type="entry name" value="His_kinase_dom"/>
</dbReference>
<evidence type="ECO:0000256" key="5">
    <source>
        <dbReference type="ARBA" id="ARBA00022741"/>
    </source>
</evidence>
<dbReference type="SMART" id="SM00387">
    <property type="entry name" value="HATPase_c"/>
    <property type="match status" value="1"/>
</dbReference>
<evidence type="ECO:0000256" key="4">
    <source>
        <dbReference type="ARBA" id="ARBA00022679"/>
    </source>
</evidence>
<keyword evidence="9" id="KW-1133">Transmembrane helix</keyword>
<dbReference type="PANTHER" id="PTHR24421:SF10">
    <property type="entry name" value="NITRATE_NITRITE SENSOR PROTEIN NARQ"/>
    <property type="match status" value="1"/>
</dbReference>
<dbReference type="Pfam" id="PF02518">
    <property type="entry name" value="HATPase_c"/>
    <property type="match status" value="1"/>
</dbReference>
<dbReference type="InterPro" id="IPR019734">
    <property type="entry name" value="TPR_rpt"/>
</dbReference>
<evidence type="ECO:0000313" key="12">
    <source>
        <dbReference type="Proteomes" id="UP001497602"/>
    </source>
</evidence>
<keyword evidence="9" id="KW-0812">Transmembrane</keyword>
<dbReference type="PROSITE" id="PS50109">
    <property type="entry name" value="HIS_KIN"/>
    <property type="match status" value="1"/>
</dbReference>
<dbReference type="RefSeq" id="WP_348737771.1">
    <property type="nucleotide sequence ID" value="NZ_CAXJRC010000011.1"/>
</dbReference>
<keyword evidence="7" id="KW-0067">ATP-binding</keyword>
<keyword evidence="9" id="KW-0472">Membrane</keyword>
<keyword evidence="8" id="KW-0902">Two-component regulatory system</keyword>
<evidence type="ECO:0000256" key="3">
    <source>
        <dbReference type="ARBA" id="ARBA00022553"/>
    </source>
</evidence>
<evidence type="ECO:0000256" key="8">
    <source>
        <dbReference type="ARBA" id="ARBA00023012"/>
    </source>
</evidence>
<feature type="transmembrane region" description="Helical" evidence="9">
    <location>
        <begin position="358"/>
        <end position="378"/>
    </location>
</feature>
<comment type="catalytic activity">
    <reaction evidence="1">
        <text>ATP + protein L-histidine = ADP + protein N-phospho-L-histidine.</text>
        <dbReference type="EC" id="2.7.13.3"/>
    </reaction>
</comment>
<dbReference type="SMART" id="SM00028">
    <property type="entry name" value="TPR"/>
    <property type="match status" value="3"/>
</dbReference>